<dbReference type="Proteomes" id="UP000195062">
    <property type="component" value="Unassembled WGS sequence"/>
</dbReference>
<comment type="caution">
    <text evidence="2">The sequence shown here is derived from an EMBL/GenBank/DDBJ whole genome shotgun (WGS) entry which is preliminary data.</text>
</comment>
<organism evidence="2 3">
    <name type="scientific">Clavibacter michiganensis subsp. michiganensis</name>
    <dbReference type="NCBI Taxonomy" id="33013"/>
    <lineage>
        <taxon>Bacteria</taxon>
        <taxon>Bacillati</taxon>
        <taxon>Actinomycetota</taxon>
        <taxon>Actinomycetes</taxon>
        <taxon>Micrococcales</taxon>
        <taxon>Microbacteriaceae</taxon>
        <taxon>Clavibacter</taxon>
    </lineage>
</organism>
<proteinExistence type="predicted"/>
<evidence type="ECO:0000256" key="1">
    <source>
        <dbReference type="SAM" id="MobiDB-lite"/>
    </source>
</evidence>
<protein>
    <submittedName>
        <fullName evidence="2">Uncharacterized protein</fullName>
    </submittedName>
</protein>
<name>A0A251XHK8_CLAMM</name>
<dbReference type="EMBL" id="MDHH01000002">
    <property type="protein sequence ID" value="OUE02554.1"/>
    <property type="molecule type" value="Genomic_DNA"/>
</dbReference>
<evidence type="ECO:0000313" key="2">
    <source>
        <dbReference type="EMBL" id="OUE02554.1"/>
    </source>
</evidence>
<reference evidence="2 3" key="1">
    <citation type="submission" date="2016-08" db="EMBL/GenBank/DDBJ databases">
        <title>Genome sequence of Clavibacter michiganensis subsp. michiganensis strain CASJ007.</title>
        <authorList>
            <person name="Thapa S.P."/>
            <person name="Coaker G."/>
        </authorList>
    </citation>
    <scope>NUCLEOTIDE SEQUENCE [LARGE SCALE GENOMIC DNA]</scope>
    <source>
        <strain evidence="2">CASJ007</strain>
    </source>
</reference>
<dbReference type="AlphaFoldDB" id="A0A251XHK8"/>
<evidence type="ECO:0000313" key="3">
    <source>
        <dbReference type="Proteomes" id="UP000195062"/>
    </source>
</evidence>
<sequence length="128" mass="13448">MRRGGGIPGCHVDHQLHVGARQELERVGEERDPEVAAAERPHVGEVEASDPRVDAPQALEGVVVDEDDLAVAGDVDVDLDRAGAGVGRRADGRERVLAVPRGVAAVGGRCRHRASPVMAPSGTRTPSR</sequence>
<accession>A0A251XHK8</accession>
<gene>
    <name evidence="2" type="ORF">CMMCAS07_11090</name>
</gene>
<keyword evidence="3" id="KW-1185">Reference proteome</keyword>
<feature type="region of interest" description="Disordered" evidence="1">
    <location>
        <begin position="24"/>
        <end position="51"/>
    </location>
</feature>